<dbReference type="Proteomes" id="UP001302120">
    <property type="component" value="Unassembled WGS sequence"/>
</dbReference>
<sequence length="137" mass="16084">MVNQVKKDYYRQAFEAISGTLSDRRWRQIRNELERSGVTINLKSVQSYAQLKASYPRTVLTKQSLTAYENFLNKYSSYQEFTGEMILSILRQIKPNVTKRMLINAWYKAGLQFGKHSVYSYSQACRIVFFTAITRNK</sequence>
<dbReference type="RefSeq" id="WP_323198046.1">
    <property type="nucleotide sequence ID" value="NZ_JAYGHG010000064.1"/>
</dbReference>
<protein>
    <recommendedName>
        <fullName evidence="3">Transposase</fullName>
    </recommendedName>
</protein>
<gene>
    <name evidence="1" type="ORF">VB620_20725</name>
</gene>
<evidence type="ECO:0000313" key="2">
    <source>
        <dbReference type="Proteomes" id="UP001302120"/>
    </source>
</evidence>
<organism evidence="1 2">
    <name type="scientific">Nodularia harveyana UHCC-0300</name>
    <dbReference type="NCBI Taxonomy" id="2974287"/>
    <lineage>
        <taxon>Bacteria</taxon>
        <taxon>Bacillati</taxon>
        <taxon>Cyanobacteriota</taxon>
        <taxon>Cyanophyceae</taxon>
        <taxon>Nostocales</taxon>
        <taxon>Nodulariaceae</taxon>
        <taxon>Nodularia</taxon>
    </lineage>
</organism>
<name>A0ABU5UJP1_9CYAN</name>
<reference evidence="1 2" key="1">
    <citation type="submission" date="2023-12" db="EMBL/GenBank/DDBJ databases">
        <title>Baltic Sea Cyanobacteria.</title>
        <authorList>
            <person name="Delbaje E."/>
            <person name="Fewer D.P."/>
            <person name="Shishido T.K."/>
        </authorList>
    </citation>
    <scope>NUCLEOTIDE SEQUENCE [LARGE SCALE GENOMIC DNA]</scope>
    <source>
        <strain evidence="1 2">UHCC-0300</strain>
    </source>
</reference>
<accession>A0ABU5UJP1</accession>
<keyword evidence="2" id="KW-1185">Reference proteome</keyword>
<proteinExistence type="predicted"/>
<comment type="caution">
    <text evidence="1">The sequence shown here is derived from an EMBL/GenBank/DDBJ whole genome shotgun (WGS) entry which is preliminary data.</text>
</comment>
<dbReference type="EMBL" id="JAYGHG010000064">
    <property type="protein sequence ID" value="MEA5583750.1"/>
    <property type="molecule type" value="Genomic_DNA"/>
</dbReference>
<evidence type="ECO:0000313" key="1">
    <source>
        <dbReference type="EMBL" id="MEA5583750.1"/>
    </source>
</evidence>
<evidence type="ECO:0008006" key="3">
    <source>
        <dbReference type="Google" id="ProtNLM"/>
    </source>
</evidence>